<dbReference type="Pfam" id="PF01602">
    <property type="entry name" value="Adaptin_N"/>
    <property type="match status" value="1"/>
</dbReference>
<sequence>LVRKKAIIALHRLHQLDQSNISAEDLTSNLRRVLCDRDPSVMGASLCVIEKMTLKNPLPFKDLVPSLVSILKQIIEHRLPSEFDYHRLPAPWLQMKLIRILSILGKGDKASSEGMYAILAETIKRADTGINAGFAVVYEVVKCVTTIYPNTQLLDGAANAISRFMESNNHNLKYLGVTGLSRIVKEHPQYAAAHQMAVVECLGDADETLQRKTLELLFEMCNPVNVEFIATKLLAFLKDTNDDFLRRQLTERIAIISEKFAPSQAWYIGTIIALFAIPGAGELVDPEIAQNLMALLAEGAGDDDEDEDTAMRISAVATFADLLDQPRMPPILLQTMAWSLGEYAYLLEDALPLGEVCGKLCKLARWPVVDMPSRRYLINAVFKLVAQMGTCPGVAAHLIDDFTKSRDPVLQQSCCEFQNLITQSNQILGCVFPVDASCEDVGVDCGLSIMDSYVASAVAGGANVY</sequence>
<proteinExistence type="predicted"/>
<dbReference type="GO" id="GO:0030117">
    <property type="term" value="C:membrane coat"/>
    <property type="evidence" value="ECO:0007669"/>
    <property type="project" value="InterPro"/>
</dbReference>
<evidence type="ECO:0000256" key="2">
    <source>
        <dbReference type="ARBA" id="ARBA00022448"/>
    </source>
</evidence>
<dbReference type="AlphaFoldDB" id="A0A9W6ZG57"/>
<dbReference type="InterPro" id="IPR016024">
    <property type="entry name" value="ARM-type_fold"/>
</dbReference>
<feature type="domain" description="Clathrin/coatomer adaptor adaptin-like N-terminal" evidence="5">
    <location>
        <begin position="2"/>
        <end position="353"/>
    </location>
</feature>
<protein>
    <recommendedName>
        <fullName evidence="5">Clathrin/coatomer adaptor adaptin-like N-terminal domain-containing protein</fullName>
    </recommendedName>
</protein>
<keyword evidence="2" id="KW-0813">Transport</keyword>
<gene>
    <name evidence="6" type="ORF">TrRE_jg1324</name>
</gene>
<feature type="non-terminal residue" evidence="6">
    <location>
        <position position="1"/>
    </location>
</feature>
<evidence type="ECO:0000256" key="4">
    <source>
        <dbReference type="ARBA" id="ARBA00023136"/>
    </source>
</evidence>
<name>A0A9W6ZG57_9STRA</name>
<dbReference type="SUPFAM" id="SSF48371">
    <property type="entry name" value="ARM repeat"/>
    <property type="match status" value="1"/>
</dbReference>
<dbReference type="GO" id="GO:0006886">
    <property type="term" value="P:intracellular protein transport"/>
    <property type="evidence" value="ECO:0007669"/>
    <property type="project" value="InterPro"/>
</dbReference>
<feature type="non-terminal residue" evidence="6">
    <location>
        <position position="465"/>
    </location>
</feature>
<dbReference type="GO" id="GO:0016192">
    <property type="term" value="P:vesicle-mediated transport"/>
    <property type="evidence" value="ECO:0007669"/>
    <property type="project" value="InterPro"/>
</dbReference>
<evidence type="ECO:0000256" key="3">
    <source>
        <dbReference type="ARBA" id="ARBA00022927"/>
    </source>
</evidence>
<keyword evidence="7" id="KW-1185">Reference proteome</keyword>
<reference evidence="6" key="1">
    <citation type="submission" date="2022-07" db="EMBL/GenBank/DDBJ databases">
        <title>Genome analysis of Parmales, a sister group of diatoms, reveals the evolutionary specialization of diatoms from phago-mixotrophs to photoautotrophs.</title>
        <authorList>
            <person name="Ban H."/>
            <person name="Sato S."/>
            <person name="Yoshikawa S."/>
            <person name="Kazumasa Y."/>
            <person name="Nakamura Y."/>
            <person name="Ichinomiya M."/>
            <person name="Saitoh K."/>
            <person name="Sato N."/>
            <person name="Blanc-Mathieu R."/>
            <person name="Endo H."/>
            <person name="Kuwata A."/>
            <person name="Ogata H."/>
        </authorList>
    </citation>
    <scope>NUCLEOTIDE SEQUENCE</scope>
</reference>
<evidence type="ECO:0000313" key="6">
    <source>
        <dbReference type="EMBL" id="GMH53819.1"/>
    </source>
</evidence>
<keyword evidence="3" id="KW-0653">Protein transport</keyword>
<dbReference type="Proteomes" id="UP001165082">
    <property type="component" value="Unassembled WGS sequence"/>
</dbReference>
<dbReference type="GO" id="GO:0012505">
    <property type="term" value="C:endomembrane system"/>
    <property type="evidence" value="ECO:0007669"/>
    <property type="project" value="UniProtKB-SubCell"/>
</dbReference>
<evidence type="ECO:0000256" key="1">
    <source>
        <dbReference type="ARBA" id="ARBA00004308"/>
    </source>
</evidence>
<dbReference type="Gene3D" id="1.25.10.10">
    <property type="entry name" value="Leucine-rich Repeat Variant"/>
    <property type="match status" value="1"/>
</dbReference>
<comment type="caution">
    <text evidence="6">The sequence shown here is derived from an EMBL/GenBank/DDBJ whole genome shotgun (WGS) entry which is preliminary data.</text>
</comment>
<dbReference type="EMBL" id="BRXZ01004690">
    <property type="protein sequence ID" value="GMH53819.1"/>
    <property type="molecule type" value="Genomic_DNA"/>
</dbReference>
<dbReference type="PANTHER" id="PTHR22780">
    <property type="entry name" value="ADAPTIN, ALPHA/GAMMA/EPSILON"/>
    <property type="match status" value="1"/>
</dbReference>
<comment type="subcellular location">
    <subcellularLocation>
        <location evidence="1">Endomembrane system</location>
    </subcellularLocation>
</comment>
<accession>A0A9W6ZG57</accession>
<organism evidence="6 7">
    <name type="scientific">Triparma retinervis</name>
    <dbReference type="NCBI Taxonomy" id="2557542"/>
    <lineage>
        <taxon>Eukaryota</taxon>
        <taxon>Sar</taxon>
        <taxon>Stramenopiles</taxon>
        <taxon>Ochrophyta</taxon>
        <taxon>Bolidophyceae</taxon>
        <taxon>Parmales</taxon>
        <taxon>Triparmaceae</taxon>
        <taxon>Triparma</taxon>
    </lineage>
</organism>
<dbReference type="InterPro" id="IPR050840">
    <property type="entry name" value="Adaptor_Complx_Large_Subunit"/>
</dbReference>
<keyword evidence="4" id="KW-0472">Membrane</keyword>
<dbReference type="InterPro" id="IPR011989">
    <property type="entry name" value="ARM-like"/>
</dbReference>
<dbReference type="InterPro" id="IPR002553">
    <property type="entry name" value="Clathrin/coatomer_adapt-like_N"/>
</dbReference>
<dbReference type="OrthoDB" id="29308at2759"/>
<evidence type="ECO:0000313" key="7">
    <source>
        <dbReference type="Proteomes" id="UP001165082"/>
    </source>
</evidence>
<evidence type="ECO:0000259" key="5">
    <source>
        <dbReference type="Pfam" id="PF01602"/>
    </source>
</evidence>